<organism evidence="2 3">
    <name type="scientific">Dentiscutata erythropus</name>
    <dbReference type="NCBI Taxonomy" id="1348616"/>
    <lineage>
        <taxon>Eukaryota</taxon>
        <taxon>Fungi</taxon>
        <taxon>Fungi incertae sedis</taxon>
        <taxon>Mucoromycota</taxon>
        <taxon>Glomeromycotina</taxon>
        <taxon>Glomeromycetes</taxon>
        <taxon>Diversisporales</taxon>
        <taxon>Gigasporaceae</taxon>
        <taxon>Dentiscutata</taxon>
    </lineage>
</organism>
<keyword evidence="3" id="KW-1185">Reference proteome</keyword>
<name>A0A9N8ZS42_9GLOM</name>
<evidence type="ECO:0000313" key="2">
    <source>
        <dbReference type="EMBL" id="CAG8504837.1"/>
    </source>
</evidence>
<gene>
    <name evidence="2" type="ORF">DERYTH_LOCUS3087</name>
</gene>
<evidence type="ECO:0000313" key="3">
    <source>
        <dbReference type="Proteomes" id="UP000789405"/>
    </source>
</evidence>
<keyword evidence="1" id="KW-0472">Membrane</keyword>
<proteinExistence type="predicted"/>
<accession>A0A9N8ZS42</accession>
<feature type="transmembrane region" description="Helical" evidence="1">
    <location>
        <begin position="31"/>
        <end position="52"/>
    </location>
</feature>
<evidence type="ECO:0000256" key="1">
    <source>
        <dbReference type="SAM" id="Phobius"/>
    </source>
</evidence>
<keyword evidence="1" id="KW-0812">Transmembrane</keyword>
<feature type="transmembrane region" description="Helical" evidence="1">
    <location>
        <begin position="122"/>
        <end position="141"/>
    </location>
</feature>
<protein>
    <submittedName>
        <fullName evidence="2">18207_t:CDS:1</fullName>
    </submittedName>
</protein>
<sequence>MEDVKSDAILNKQNSLNNNTDLDGKYGYDSALSYAGGYSLAFYGYYCIYCVFTCCWCSCMSTDCICVTLAFIFNIIGACSSIPLALPYLKDQIIGPDHQIISCGHIEVLDSWLNDWCTLNKLRIILSWLLILAKGLFLTWLEKRKEKSMQQNEIVTYNKSIKEDTTDDIKIITVE</sequence>
<reference evidence="2" key="1">
    <citation type="submission" date="2021-06" db="EMBL/GenBank/DDBJ databases">
        <authorList>
            <person name="Kallberg Y."/>
            <person name="Tangrot J."/>
            <person name="Rosling A."/>
        </authorList>
    </citation>
    <scope>NUCLEOTIDE SEQUENCE</scope>
    <source>
        <strain evidence="2">MA453B</strain>
    </source>
</reference>
<comment type="caution">
    <text evidence="2">The sequence shown here is derived from an EMBL/GenBank/DDBJ whole genome shotgun (WGS) entry which is preliminary data.</text>
</comment>
<dbReference type="AlphaFoldDB" id="A0A9N8ZS42"/>
<dbReference type="EMBL" id="CAJVPY010001048">
    <property type="protein sequence ID" value="CAG8504837.1"/>
    <property type="molecule type" value="Genomic_DNA"/>
</dbReference>
<feature type="transmembrane region" description="Helical" evidence="1">
    <location>
        <begin position="64"/>
        <end position="86"/>
    </location>
</feature>
<dbReference type="Proteomes" id="UP000789405">
    <property type="component" value="Unassembled WGS sequence"/>
</dbReference>
<keyword evidence="1" id="KW-1133">Transmembrane helix</keyword>